<feature type="domain" description="ABC3 transporter permease C-terminal" evidence="12">
    <location>
        <begin position="243"/>
        <end position="354"/>
    </location>
</feature>
<comment type="subcellular location">
    <subcellularLocation>
        <location evidence="1">Cell membrane</location>
        <topology evidence="1">Multi-pass membrane protein</topology>
    </subcellularLocation>
</comment>
<evidence type="ECO:0000256" key="8">
    <source>
        <dbReference type="ARBA" id="ARBA00022989"/>
    </source>
</evidence>
<evidence type="ECO:0000259" key="12">
    <source>
        <dbReference type="Pfam" id="PF02687"/>
    </source>
</evidence>
<dbReference type="AlphaFoldDB" id="A0A6H1P7Q9"/>
<keyword evidence="6" id="KW-1003">Cell membrane</keyword>
<evidence type="ECO:0000256" key="9">
    <source>
        <dbReference type="ARBA" id="ARBA00023136"/>
    </source>
</evidence>
<keyword evidence="5" id="KW-0813">Transport</keyword>
<evidence type="ECO:0000313" key="14">
    <source>
        <dbReference type="Proteomes" id="UP000501868"/>
    </source>
</evidence>
<name>A0A6H1P7Q9_PRIMG</name>
<sequence length="362" mass="39633">MYFVAIKEMTFFKVRYLLISFILFFVAILVFVISGLANGLSMNNASSIINMPADSFYLQKISEGRIDRSHLAIDIEKLTATSDLQPIGVQMGAISKVDSEDKLDITFMAIKPGSFLEPDGRDGKSLETGGENSVLLDHSLSGTIKIGTIVKDARSGITILKVVGFLEDQTFSHTPVALISLDTWMEISGGLDKTEFNGIAINKANSSLKEDVSRIVKNGEWVEKEQVVKGIPGYTAEQNSLYMMLSFLIVIAVFVLAAFFYIMTIQKTAQFGILKAIGAKSSQLVKSTIFQVIILTIVSIAGAVAFTKGFMELLPDEIPFIFDLVQIAKFSGILFFVSIFGSLLSIFNIVKADPIQAMGRLE</sequence>
<dbReference type="GO" id="GO:0005886">
    <property type="term" value="C:plasma membrane"/>
    <property type="evidence" value="ECO:0007669"/>
    <property type="project" value="UniProtKB-SubCell"/>
</dbReference>
<accession>A0A6H1P7Q9</accession>
<comment type="subunit">
    <text evidence="3">The complex is composed of two ATP-binding proteins (HrtA), two transmembrane proteins (HrtB) and a solute-binding protein.</text>
</comment>
<dbReference type="PANTHER" id="PTHR43738">
    <property type="entry name" value="ABC TRANSPORTER, MEMBRANE PROTEIN"/>
    <property type="match status" value="1"/>
</dbReference>
<comment type="function">
    <text evidence="10">Part of the ABC transporter complex hrt involved in hemin import. Responsible for the translocation of the substrate across the membrane.</text>
</comment>
<evidence type="ECO:0000256" key="10">
    <source>
        <dbReference type="ARBA" id="ARBA00024973"/>
    </source>
</evidence>
<feature type="transmembrane region" description="Helical" evidence="11">
    <location>
        <begin position="284"/>
        <end position="307"/>
    </location>
</feature>
<keyword evidence="7 11" id="KW-0812">Transmembrane</keyword>
<evidence type="ECO:0000256" key="7">
    <source>
        <dbReference type="ARBA" id="ARBA00022692"/>
    </source>
</evidence>
<evidence type="ECO:0000313" key="13">
    <source>
        <dbReference type="EMBL" id="QIZ09505.1"/>
    </source>
</evidence>
<feature type="transmembrane region" description="Helical" evidence="11">
    <location>
        <begin position="241"/>
        <end position="263"/>
    </location>
</feature>
<evidence type="ECO:0000256" key="3">
    <source>
        <dbReference type="ARBA" id="ARBA00011131"/>
    </source>
</evidence>
<dbReference type="Proteomes" id="UP000501868">
    <property type="component" value="Chromosome"/>
</dbReference>
<dbReference type="PANTHER" id="PTHR43738:SF1">
    <property type="entry name" value="HEMIN TRANSPORT SYSTEM PERMEASE PROTEIN HRTB-RELATED"/>
    <property type="match status" value="1"/>
</dbReference>
<reference evidence="13 14" key="1">
    <citation type="submission" date="2020-04" db="EMBL/GenBank/DDBJ databases">
        <title>Genome-Wide Identification of 5-Methylcytosine Sites in Bacterial Genomes By High-Throughput Sequencing of MspJI Restriction Fragments.</title>
        <authorList>
            <person name="Wu V."/>
        </authorList>
    </citation>
    <scope>NUCLEOTIDE SEQUENCE [LARGE SCALE GENOMIC DNA]</scope>
    <source>
        <strain evidence="13 14">S2</strain>
    </source>
</reference>
<evidence type="ECO:0000256" key="6">
    <source>
        <dbReference type="ARBA" id="ARBA00022475"/>
    </source>
</evidence>
<keyword evidence="8 11" id="KW-1133">Transmembrane helix</keyword>
<evidence type="ECO:0000256" key="5">
    <source>
        <dbReference type="ARBA" id="ARBA00022448"/>
    </source>
</evidence>
<evidence type="ECO:0000256" key="11">
    <source>
        <dbReference type="SAM" id="Phobius"/>
    </source>
</evidence>
<feature type="transmembrane region" description="Helical" evidence="11">
    <location>
        <begin position="16"/>
        <end position="37"/>
    </location>
</feature>
<organism evidence="13 14">
    <name type="scientific">Priestia megaterium</name>
    <name type="common">Bacillus megaterium</name>
    <dbReference type="NCBI Taxonomy" id="1404"/>
    <lineage>
        <taxon>Bacteria</taxon>
        <taxon>Bacillati</taxon>
        <taxon>Bacillota</taxon>
        <taxon>Bacilli</taxon>
        <taxon>Bacillales</taxon>
        <taxon>Bacillaceae</taxon>
        <taxon>Priestia</taxon>
    </lineage>
</organism>
<dbReference type="InterPro" id="IPR051125">
    <property type="entry name" value="ABC-4/HrtB_transporter"/>
</dbReference>
<evidence type="ECO:0000256" key="2">
    <source>
        <dbReference type="ARBA" id="ARBA00008697"/>
    </source>
</evidence>
<comment type="similarity">
    <text evidence="2">Belongs to the ABC-4 integral membrane protein family. HrtB subfamily.</text>
</comment>
<dbReference type="EMBL" id="CP051128">
    <property type="protein sequence ID" value="QIZ09505.1"/>
    <property type="molecule type" value="Genomic_DNA"/>
</dbReference>
<feature type="transmembrane region" description="Helical" evidence="11">
    <location>
        <begin position="327"/>
        <end position="350"/>
    </location>
</feature>
<keyword evidence="9 11" id="KW-0472">Membrane</keyword>
<reference evidence="13 14" key="2">
    <citation type="submission" date="2020-04" db="EMBL/GenBank/DDBJ databases">
        <authorList>
            <person name="Fomenkov A."/>
            <person name="Anton B.P."/>
            <person name="Roberts R.J."/>
        </authorList>
    </citation>
    <scope>NUCLEOTIDE SEQUENCE [LARGE SCALE GENOMIC DNA]</scope>
    <source>
        <strain evidence="13 14">S2</strain>
    </source>
</reference>
<protein>
    <recommendedName>
        <fullName evidence="4">Putative hemin transport system permease protein HrtB</fullName>
    </recommendedName>
</protein>
<dbReference type="InterPro" id="IPR003838">
    <property type="entry name" value="ABC3_permease_C"/>
</dbReference>
<evidence type="ECO:0000256" key="4">
    <source>
        <dbReference type="ARBA" id="ARBA00016962"/>
    </source>
</evidence>
<dbReference type="Pfam" id="PF02687">
    <property type="entry name" value="FtsX"/>
    <property type="match status" value="1"/>
</dbReference>
<proteinExistence type="inferred from homology"/>
<evidence type="ECO:0000256" key="1">
    <source>
        <dbReference type="ARBA" id="ARBA00004651"/>
    </source>
</evidence>
<gene>
    <name evidence="13" type="ORF">HFZ78_24850</name>
</gene>